<proteinExistence type="predicted"/>
<comment type="caution">
    <text evidence="2">The sequence shown here is derived from an EMBL/GenBank/DDBJ whole genome shotgun (WGS) entry which is preliminary data.</text>
</comment>
<evidence type="ECO:0000256" key="1">
    <source>
        <dbReference type="SAM" id="MobiDB-lite"/>
    </source>
</evidence>
<dbReference type="AlphaFoldDB" id="A0A6I5RLX7"/>
<accession>A0A6I5RLX7</accession>
<dbReference type="EMBL" id="JAAHBT010000007">
    <property type="protein sequence ID" value="NES08588.1"/>
    <property type="molecule type" value="Genomic_DNA"/>
</dbReference>
<evidence type="ECO:0000313" key="3">
    <source>
        <dbReference type="Proteomes" id="UP000471751"/>
    </source>
</evidence>
<name>A0A6I5RLX7_9PSED</name>
<keyword evidence="3" id="KW-1185">Reference proteome</keyword>
<gene>
    <name evidence="2" type="ORF">G3O07_00755</name>
</gene>
<evidence type="ECO:0000313" key="2">
    <source>
        <dbReference type="EMBL" id="NES08588.1"/>
    </source>
</evidence>
<protein>
    <submittedName>
        <fullName evidence="2">Uncharacterized protein</fullName>
    </submittedName>
</protein>
<feature type="region of interest" description="Disordered" evidence="1">
    <location>
        <begin position="148"/>
        <end position="176"/>
    </location>
</feature>
<feature type="compositionally biased region" description="Polar residues" evidence="1">
    <location>
        <begin position="167"/>
        <end position="176"/>
    </location>
</feature>
<dbReference type="RefSeq" id="WP_163931467.1">
    <property type="nucleotide sequence ID" value="NZ_BMQU01000011.1"/>
</dbReference>
<sequence length="176" mass="19383">MSDEPFSLEALYGAIEQHISDAIAGLAYVGTMPDMLQRVAVPAVVLELTELEPGEDQGTGEAALIARFEARVIVGSDREQCHQQAAFAASQLAVLLRMQTWGLEVGHAEFVRATQDWTRPELDSYAVWVVEWTQPIWLGQEDWPWPDQPPGSLVIGFSPDTGPGSEGNYQSPEQME</sequence>
<dbReference type="Proteomes" id="UP000471751">
    <property type="component" value="Unassembled WGS sequence"/>
</dbReference>
<organism evidence="2 3">
    <name type="scientific">Pseudomonas laurentiana</name>
    <dbReference type="NCBI Taxonomy" id="2364649"/>
    <lineage>
        <taxon>Bacteria</taxon>
        <taxon>Pseudomonadati</taxon>
        <taxon>Pseudomonadota</taxon>
        <taxon>Gammaproteobacteria</taxon>
        <taxon>Pseudomonadales</taxon>
        <taxon>Pseudomonadaceae</taxon>
        <taxon>Pseudomonas</taxon>
    </lineage>
</organism>
<reference evidence="2 3" key="1">
    <citation type="submission" date="2020-02" db="EMBL/GenBank/DDBJ databases">
        <title>Broccoli isolated Pseudomonas sp.</title>
        <authorList>
            <person name="Fujikawa T."/>
            <person name="Sawada H."/>
        </authorList>
    </citation>
    <scope>NUCLEOTIDE SEQUENCE [LARGE SCALE GENOMIC DNA]</scope>
    <source>
        <strain evidence="2 3">JCM 32154</strain>
    </source>
</reference>